<evidence type="ECO:0000313" key="2">
    <source>
        <dbReference type="Proteomes" id="UP000807469"/>
    </source>
</evidence>
<evidence type="ECO:0008006" key="3">
    <source>
        <dbReference type="Google" id="ProtNLM"/>
    </source>
</evidence>
<dbReference type="SUPFAM" id="SSF54160">
    <property type="entry name" value="Chromo domain-like"/>
    <property type="match status" value="1"/>
</dbReference>
<accession>A0A9P5YLP4</accession>
<dbReference type="AlphaFoldDB" id="A0A9P5YLP4"/>
<dbReference type="Proteomes" id="UP000807469">
    <property type="component" value="Unassembled WGS sequence"/>
</dbReference>
<reference evidence="1" key="1">
    <citation type="submission" date="2020-11" db="EMBL/GenBank/DDBJ databases">
        <authorList>
            <consortium name="DOE Joint Genome Institute"/>
            <person name="Ahrendt S."/>
            <person name="Riley R."/>
            <person name="Andreopoulos W."/>
            <person name="Labutti K."/>
            <person name="Pangilinan J."/>
            <person name="Ruiz-Duenas F.J."/>
            <person name="Barrasa J.M."/>
            <person name="Sanchez-Garcia M."/>
            <person name="Camarero S."/>
            <person name="Miyauchi S."/>
            <person name="Serrano A."/>
            <person name="Linde D."/>
            <person name="Babiker R."/>
            <person name="Drula E."/>
            <person name="Ayuso-Fernandez I."/>
            <person name="Pacheco R."/>
            <person name="Padilla G."/>
            <person name="Ferreira P."/>
            <person name="Barriuso J."/>
            <person name="Kellner H."/>
            <person name="Castanera R."/>
            <person name="Alfaro M."/>
            <person name="Ramirez L."/>
            <person name="Pisabarro A.G."/>
            <person name="Kuo A."/>
            <person name="Tritt A."/>
            <person name="Lipzen A."/>
            <person name="He G."/>
            <person name="Yan M."/>
            <person name="Ng V."/>
            <person name="Cullen D."/>
            <person name="Martin F."/>
            <person name="Rosso M.-N."/>
            <person name="Henrissat B."/>
            <person name="Hibbett D."/>
            <person name="Martinez A.T."/>
            <person name="Grigoriev I.V."/>
        </authorList>
    </citation>
    <scope>NUCLEOTIDE SEQUENCE</scope>
    <source>
        <strain evidence="1">CIRM-BRFM 674</strain>
    </source>
</reference>
<dbReference type="OrthoDB" id="3211671at2759"/>
<organism evidence="1 2">
    <name type="scientific">Pholiota conissans</name>
    <dbReference type="NCBI Taxonomy" id="109636"/>
    <lineage>
        <taxon>Eukaryota</taxon>
        <taxon>Fungi</taxon>
        <taxon>Dikarya</taxon>
        <taxon>Basidiomycota</taxon>
        <taxon>Agaricomycotina</taxon>
        <taxon>Agaricomycetes</taxon>
        <taxon>Agaricomycetidae</taxon>
        <taxon>Agaricales</taxon>
        <taxon>Agaricineae</taxon>
        <taxon>Strophariaceae</taxon>
        <taxon>Pholiota</taxon>
    </lineage>
</organism>
<protein>
    <recommendedName>
        <fullName evidence="3">Chromo domain-containing protein</fullName>
    </recommendedName>
</protein>
<proteinExistence type="predicted"/>
<evidence type="ECO:0000313" key="1">
    <source>
        <dbReference type="EMBL" id="KAF9470910.1"/>
    </source>
</evidence>
<name>A0A9P5YLP4_9AGAR</name>
<dbReference type="EMBL" id="MU155812">
    <property type="protein sequence ID" value="KAF9470910.1"/>
    <property type="molecule type" value="Genomic_DNA"/>
</dbReference>
<feature type="non-terminal residue" evidence="1">
    <location>
        <position position="1"/>
    </location>
</feature>
<dbReference type="InterPro" id="IPR016197">
    <property type="entry name" value="Chromo-like_dom_sf"/>
</dbReference>
<comment type="caution">
    <text evidence="1">The sequence shown here is derived from an EMBL/GenBank/DDBJ whole genome shotgun (WGS) entry which is preliminary data.</text>
</comment>
<feature type="non-terminal residue" evidence="1">
    <location>
        <position position="98"/>
    </location>
</feature>
<sequence length="98" mass="11373">SYRIQLPRSLKQRGVHDVFHASLLRIHIPNDDRLFPGREFSQLNTGIDAEPEWAVDKFLGHSGRGSDARFKVLWKSGDITWLPYSKVSHLRALEEYLE</sequence>
<gene>
    <name evidence="1" type="ORF">BDN70DRAFT_769165</name>
</gene>
<keyword evidence="2" id="KW-1185">Reference proteome</keyword>